<comment type="caution">
    <text evidence="1">The sequence shown here is derived from an EMBL/GenBank/DDBJ whole genome shotgun (WGS) entry which is preliminary data.</text>
</comment>
<dbReference type="EMBL" id="JAFBMS010000059">
    <property type="protein sequence ID" value="KAG9339062.1"/>
    <property type="molecule type" value="Genomic_DNA"/>
</dbReference>
<dbReference type="Proteomes" id="UP000824540">
    <property type="component" value="Unassembled WGS sequence"/>
</dbReference>
<evidence type="ECO:0000313" key="2">
    <source>
        <dbReference type="Proteomes" id="UP000824540"/>
    </source>
</evidence>
<dbReference type="OrthoDB" id="10526920at2759"/>
<keyword evidence="2" id="KW-1185">Reference proteome</keyword>
<name>A0A8T2NN72_9TELE</name>
<accession>A0A8T2NN72</accession>
<organism evidence="1 2">
    <name type="scientific">Albula glossodonta</name>
    <name type="common">roundjaw bonefish</name>
    <dbReference type="NCBI Taxonomy" id="121402"/>
    <lineage>
        <taxon>Eukaryota</taxon>
        <taxon>Metazoa</taxon>
        <taxon>Chordata</taxon>
        <taxon>Craniata</taxon>
        <taxon>Vertebrata</taxon>
        <taxon>Euteleostomi</taxon>
        <taxon>Actinopterygii</taxon>
        <taxon>Neopterygii</taxon>
        <taxon>Teleostei</taxon>
        <taxon>Albuliformes</taxon>
        <taxon>Albulidae</taxon>
        <taxon>Albula</taxon>
    </lineage>
</organism>
<dbReference type="AlphaFoldDB" id="A0A8T2NN72"/>
<evidence type="ECO:0000313" key="1">
    <source>
        <dbReference type="EMBL" id="KAG9339062.1"/>
    </source>
</evidence>
<protein>
    <submittedName>
        <fullName evidence="1">Uncharacterized protein</fullName>
    </submittedName>
</protein>
<reference evidence="1" key="1">
    <citation type="thesis" date="2021" institute="BYU ScholarsArchive" country="Provo, UT, USA">
        <title>Applications of and Algorithms for Genome Assembly and Genomic Analyses with an Emphasis on Marine Teleosts.</title>
        <authorList>
            <person name="Pickett B.D."/>
        </authorList>
    </citation>
    <scope>NUCLEOTIDE SEQUENCE</scope>
    <source>
        <strain evidence="1">HI-2016</strain>
    </source>
</reference>
<sequence length="85" mass="9404">MTTIWWRGLHQPRPGIDRQIIRSPELLITSGEAIREMRAGSVSPVTICQWDKGHRKGRLTGFRFPVPASTANGAMPALSVLHACL</sequence>
<gene>
    <name evidence="1" type="ORF">JZ751_024260</name>
</gene>
<proteinExistence type="predicted"/>